<organism evidence="1 3">
    <name type="scientific">Medicago truncatula</name>
    <name type="common">Barrel medic</name>
    <name type="synonym">Medicago tribuloides</name>
    <dbReference type="NCBI Taxonomy" id="3880"/>
    <lineage>
        <taxon>Eukaryota</taxon>
        <taxon>Viridiplantae</taxon>
        <taxon>Streptophyta</taxon>
        <taxon>Embryophyta</taxon>
        <taxon>Tracheophyta</taxon>
        <taxon>Spermatophyta</taxon>
        <taxon>Magnoliopsida</taxon>
        <taxon>eudicotyledons</taxon>
        <taxon>Gunneridae</taxon>
        <taxon>Pentapetalae</taxon>
        <taxon>rosids</taxon>
        <taxon>fabids</taxon>
        <taxon>Fabales</taxon>
        <taxon>Fabaceae</taxon>
        <taxon>Papilionoideae</taxon>
        <taxon>50 kb inversion clade</taxon>
        <taxon>NPAAA clade</taxon>
        <taxon>Hologalegina</taxon>
        <taxon>IRL clade</taxon>
        <taxon>Trifolieae</taxon>
        <taxon>Medicago</taxon>
    </lineage>
</organism>
<gene>
    <name evidence="1" type="ordered locus">MTR_5g064520</name>
</gene>
<reference evidence="2" key="3">
    <citation type="submission" date="2015-04" db="UniProtKB">
        <authorList>
            <consortium name="EnsemblPlants"/>
        </authorList>
    </citation>
    <scope>IDENTIFICATION</scope>
    <source>
        <strain evidence="2">cv. Jemalong A17</strain>
    </source>
</reference>
<accession>G7KAF9</accession>
<evidence type="ECO:0000313" key="2">
    <source>
        <dbReference type="EnsemblPlants" id="AES98113"/>
    </source>
</evidence>
<evidence type="ECO:0000313" key="1">
    <source>
        <dbReference type="EMBL" id="AES98113.1"/>
    </source>
</evidence>
<dbReference type="EMBL" id="CM001221">
    <property type="protein sequence ID" value="AES98113.1"/>
    <property type="molecule type" value="Genomic_DNA"/>
</dbReference>
<dbReference type="HOGENOM" id="CLU_2743838_0_0_1"/>
<dbReference type="EnsemblPlants" id="AES98113">
    <property type="protein sequence ID" value="AES98113"/>
    <property type="gene ID" value="MTR_5g064520"/>
</dbReference>
<evidence type="ECO:0000313" key="3">
    <source>
        <dbReference type="Proteomes" id="UP000002051"/>
    </source>
</evidence>
<protein>
    <submittedName>
        <fullName evidence="1 2">Uncharacterized protein</fullName>
    </submittedName>
</protein>
<dbReference type="AlphaFoldDB" id="G7KAF9"/>
<reference evidence="1 3" key="1">
    <citation type="journal article" date="2011" name="Nature">
        <title>The Medicago genome provides insight into the evolution of rhizobial symbioses.</title>
        <authorList>
            <person name="Young N.D."/>
            <person name="Debelle F."/>
            <person name="Oldroyd G.E."/>
            <person name="Geurts R."/>
            <person name="Cannon S.B."/>
            <person name="Udvardi M.K."/>
            <person name="Benedito V.A."/>
            <person name="Mayer K.F."/>
            <person name="Gouzy J."/>
            <person name="Schoof H."/>
            <person name="Van de Peer Y."/>
            <person name="Proost S."/>
            <person name="Cook D.R."/>
            <person name="Meyers B.C."/>
            <person name="Spannagl M."/>
            <person name="Cheung F."/>
            <person name="De Mita S."/>
            <person name="Krishnakumar V."/>
            <person name="Gundlach H."/>
            <person name="Zhou S."/>
            <person name="Mudge J."/>
            <person name="Bharti A.K."/>
            <person name="Murray J.D."/>
            <person name="Naoumkina M.A."/>
            <person name="Rosen B."/>
            <person name="Silverstein K.A."/>
            <person name="Tang H."/>
            <person name="Rombauts S."/>
            <person name="Zhao P.X."/>
            <person name="Zhou P."/>
            <person name="Barbe V."/>
            <person name="Bardou P."/>
            <person name="Bechner M."/>
            <person name="Bellec A."/>
            <person name="Berger A."/>
            <person name="Berges H."/>
            <person name="Bidwell S."/>
            <person name="Bisseling T."/>
            <person name="Choisne N."/>
            <person name="Couloux A."/>
            <person name="Denny R."/>
            <person name="Deshpande S."/>
            <person name="Dai X."/>
            <person name="Doyle J.J."/>
            <person name="Dudez A.M."/>
            <person name="Farmer A.D."/>
            <person name="Fouteau S."/>
            <person name="Franken C."/>
            <person name="Gibelin C."/>
            <person name="Gish J."/>
            <person name="Goldstein S."/>
            <person name="Gonzalez A.J."/>
            <person name="Green P.J."/>
            <person name="Hallab A."/>
            <person name="Hartog M."/>
            <person name="Hua A."/>
            <person name="Humphray S.J."/>
            <person name="Jeong D.H."/>
            <person name="Jing Y."/>
            <person name="Jocker A."/>
            <person name="Kenton S.M."/>
            <person name="Kim D.J."/>
            <person name="Klee K."/>
            <person name="Lai H."/>
            <person name="Lang C."/>
            <person name="Lin S."/>
            <person name="Macmil S.L."/>
            <person name="Magdelenat G."/>
            <person name="Matthews L."/>
            <person name="McCorrison J."/>
            <person name="Monaghan E.L."/>
            <person name="Mun J.H."/>
            <person name="Najar F.Z."/>
            <person name="Nicholson C."/>
            <person name="Noirot C."/>
            <person name="O'Bleness M."/>
            <person name="Paule C.R."/>
            <person name="Poulain J."/>
            <person name="Prion F."/>
            <person name="Qin B."/>
            <person name="Qu C."/>
            <person name="Retzel E.F."/>
            <person name="Riddle C."/>
            <person name="Sallet E."/>
            <person name="Samain S."/>
            <person name="Samson N."/>
            <person name="Sanders I."/>
            <person name="Saurat O."/>
            <person name="Scarpelli C."/>
            <person name="Schiex T."/>
            <person name="Segurens B."/>
            <person name="Severin A.J."/>
            <person name="Sherrier D.J."/>
            <person name="Shi R."/>
            <person name="Sims S."/>
            <person name="Singer S.R."/>
            <person name="Sinharoy S."/>
            <person name="Sterck L."/>
            <person name="Viollet A."/>
            <person name="Wang B.B."/>
            <person name="Wang K."/>
            <person name="Wang M."/>
            <person name="Wang X."/>
            <person name="Warfsmann J."/>
            <person name="Weissenbach J."/>
            <person name="White D.D."/>
            <person name="White J.D."/>
            <person name="Wiley G.B."/>
            <person name="Wincker P."/>
            <person name="Xing Y."/>
            <person name="Yang L."/>
            <person name="Yao Z."/>
            <person name="Ying F."/>
            <person name="Zhai J."/>
            <person name="Zhou L."/>
            <person name="Zuber A."/>
            <person name="Denarie J."/>
            <person name="Dixon R.A."/>
            <person name="May G.D."/>
            <person name="Schwartz D.C."/>
            <person name="Rogers J."/>
            <person name="Quetier F."/>
            <person name="Town C.D."/>
            <person name="Roe B.A."/>
        </authorList>
    </citation>
    <scope>NUCLEOTIDE SEQUENCE [LARGE SCALE GENOMIC DNA]</scope>
    <source>
        <strain evidence="1">A17</strain>
        <strain evidence="2 3">cv. Jemalong A17</strain>
    </source>
</reference>
<reference evidence="1 3" key="2">
    <citation type="journal article" date="2014" name="BMC Genomics">
        <title>An improved genome release (version Mt4.0) for the model legume Medicago truncatula.</title>
        <authorList>
            <person name="Tang H."/>
            <person name="Krishnakumar V."/>
            <person name="Bidwell S."/>
            <person name="Rosen B."/>
            <person name="Chan A."/>
            <person name="Zhou S."/>
            <person name="Gentzbittel L."/>
            <person name="Childs K.L."/>
            <person name="Yandell M."/>
            <person name="Gundlach H."/>
            <person name="Mayer K.F."/>
            <person name="Schwartz D.C."/>
            <person name="Town C.D."/>
        </authorList>
    </citation>
    <scope>GENOME REANNOTATION</scope>
    <source>
        <strain evidence="2 3">cv. Jemalong A17</strain>
    </source>
</reference>
<dbReference type="Proteomes" id="UP000002051">
    <property type="component" value="Chromosome 5"/>
</dbReference>
<name>G7KAF9_MEDTR</name>
<dbReference type="PaxDb" id="3880-AES98113"/>
<sequence>MWDIGGDAWESFDGVGTLEVTSLSLDESNLEVALFTDDGKILLLVRKPTRLRLRSLIPHVTLSIANNCLTN</sequence>
<proteinExistence type="predicted"/>
<keyword evidence="3" id="KW-1185">Reference proteome</keyword>